<name>A0ABT4BD89_9ACTN</name>
<gene>
    <name evidence="3" type="ORF">OWR29_41120</name>
</gene>
<keyword evidence="4" id="KW-1185">Reference proteome</keyword>
<reference evidence="3" key="1">
    <citation type="submission" date="2022-11" db="EMBL/GenBank/DDBJ databases">
        <authorList>
            <person name="Somphong A."/>
            <person name="Phongsopitanun W."/>
        </authorList>
    </citation>
    <scope>NUCLEOTIDE SEQUENCE</scope>
    <source>
        <strain evidence="3">Pm04-4</strain>
    </source>
</reference>
<feature type="region of interest" description="Disordered" evidence="1">
    <location>
        <begin position="60"/>
        <end position="116"/>
    </location>
</feature>
<dbReference type="Proteomes" id="UP001151002">
    <property type="component" value="Unassembled WGS sequence"/>
</dbReference>
<dbReference type="EMBL" id="JAPNTZ010000020">
    <property type="protein sequence ID" value="MCY1144437.1"/>
    <property type="molecule type" value="Genomic_DNA"/>
</dbReference>
<feature type="transmembrane region" description="Helical" evidence="2">
    <location>
        <begin position="33"/>
        <end position="55"/>
    </location>
</feature>
<organism evidence="3 4">
    <name type="scientific">Paractinoplanes pyxinae</name>
    <dbReference type="NCBI Taxonomy" id="2997416"/>
    <lineage>
        <taxon>Bacteria</taxon>
        <taxon>Bacillati</taxon>
        <taxon>Actinomycetota</taxon>
        <taxon>Actinomycetes</taxon>
        <taxon>Micromonosporales</taxon>
        <taxon>Micromonosporaceae</taxon>
        <taxon>Paractinoplanes</taxon>
    </lineage>
</organism>
<evidence type="ECO:0000313" key="3">
    <source>
        <dbReference type="EMBL" id="MCY1144437.1"/>
    </source>
</evidence>
<dbReference type="RefSeq" id="WP_267569020.1">
    <property type="nucleotide sequence ID" value="NZ_JAPNTZ010000020.1"/>
</dbReference>
<evidence type="ECO:0000256" key="2">
    <source>
        <dbReference type="SAM" id="Phobius"/>
    </source>
</evidence>
<accession>A0ABT4BD89</accession>
<protein>
    <submittedName>
        <fullName evidence="3">Uncharacterized protein</fullName>
    </submittedName>
</protein>
<proteinExistence type="predicted"/>
<comment type="caution">
    <text evidence="3">The sequence shown here is derived from an EMBL/GenBank/DDBJ whole genome shotgun (WGS) entry which is preliminary data.</text>
</comment>
<feature type="region of interest" description="Disordered" evidence="1">
    <location>
        <begin position="171"/>
        <end position="193"/>
    </location>
</feature>
<keyword evidence="2" id="KW-0472">Membrane</keyword>
<keyword evidence="2" id="KW-1133">Transmembrane helix</keyword>
<evidence type="ECO:0000256" key="1">
    <source>
        <dbReference type="SAM" id="MobiDB-lite"/>
    </source>
</evidence>
<feature type="region of interest" description="Disordered" evidence="1">
    <location>
        <begin position="1"/>
        <end position="26"/>
    </location>
</feature>
<evidence type="ECO:0000313" key="4">
    <source>
        <dbReference type="Proteomes" id="UP001151002"/>
    </source>
</evidence>
<feature type="compositionally biased region" description="Basic residues" evidence="1">
    <location>
        <begin position="9"/>
        <end position="19"/>
    </location>
</feature>
<keyword evidence="2" id="KW-0812">Transmembrane</keyword>
<sequence>MPSTEEGRRRRRTGHRARRPSGFAEGGRQWNEALSSAAVILAGVLVVIGFGFVAVRGLKGDDPEPPIDPPAPALGDLRLPPPPSSSSDGQGLIPLGSPSPSPSPSTTKATSAPPPSLDVLRLARDSVPAEVDLSAEGESDWVHWGLDGTFSLERDKKGDFRILEGAPTAPRFRHSLSPQKFKWSGGDPVGTSGGTTTGIRTCGKGNGFTLTAPAGKTPRILKLYVGVFAARGKLTARLSTGDSTGTTVLEQRGDTPRTAVLTVAYQAPESGQVRLNWTTDAAYGEGCAGVALQAATLS</sequence>